<dbReference type="Gene3D" id="3.10.10.10">
    <property type="entry name" value="HIV Type 1 Reverse Transcriptase, subunit A, domain 1"/>
    <property type="match status" value="1"/>
</dbReference>
<dbReference type="PANTHER" id="PTHR24559">
    <property type="entry name" value="TRANSPOSON TY3-I GAG-POL POLYPROTEIN"/>
    <property type="match status" value="1"/>
</dbReference>
<comment type="caution">
    <text evidence="10">The sequence shown here is derived from an EMBL/GenBank/DDBJ whole genome shotgun (WGS) entry which is preliminary data.</text>
</comment>
<keyword evidence="6" id="KW-0378">Hydrolase</keyword>
<evidence type="ECO:0000259" key="8">
    <source>
        <dbReference type="Pfam" id="PF00078"/>
    </source>
</evidence>
<dbReference type="OrthoDB" id="849087at2759"/>
<organism evidence="10 11">
    <name type="scientific">Cucumis melo var. makuwa</name>
    <name type="common">Oriental melon</name>
    <dbReference type="NCBI Taxonomy" id="1194695"/>
    <lineage>
        <taxon>Eukaryota</taxon>
        <taxon>Viridiplantae</taxon>
        <taxon>Streptophyta</taxon>
        <taxon>Embryophyta</taxon>
        <taxon>Tracheophyta</taxon>
        <taxon>Spermatophyta</taxon>
        <taxon>Magnoliopsida</taxon>
        <taxon>eudicotyledons</taxon>
        <taxon>Gunneridae</taxon>
        <taxon>Pentapetalae</taxon>
        <taxon>rosids</taxon>
        <taxon>fabids</taxon>
        <taxon>Cucurbitales</taxon>
        <taxon>Cucurbitaceae</taxon>
        <taxon>Benincaseae</taxon>
        <taxon>Cucumis</taxon>
    </lineage>
</organism>
<dbReference type="InterPro" id="IPR000477">
    <property type="entry name" value="RT_dom"/>
</dbReference>
<dbReference type="Gene3D" id="3.30.70.270">
    <property type="match status" value="1"/>
</dbReference>
<keyword evidence="3" id="KW-0548">Nucleotidyltransferase</keyword>
<name>A0A5A7VH85_CUCMM</name>
<evidence type="ECO:0000256" key="3">
    <source>
        <dbReference type="ARBA" id="ARBA00022695"/>
    </source>
</evidence>
<dbReference type="InterPro" id="IPR041373">
    <property type="entry name" value="RT_RNaseH"/>
</dbReference>
<dbReference type="AlphaFoldDB" id="A0A5A7VH85"/>
<evidence type="ECO:0000256" key="5">
    <source>
        <dbReference type="ARBA" id="ARBA00022759"/>
    </source>
</evidence>
<keyword evidence="4" id="KW-0540">Nuclease</keyword>
<dbReference type="InterPro" id="IPR043128">
    <property type="entry name" value="Rev_trsase/Diguanyl_cyclase"/>
</dbReference>
<dbReference type="GO" id="GO:0016787">
    <property type="term" value="F:hydrolase activity"/>
    <property type="evidence" value="ECO:0007669"/>
    <property type="project" value="UniProtKB-KW"/>
</dbReference>
<accession>A0A5A7VH85</accession>
<gene>
    <name evidence="10" type="ORF">E6C27_scaffold352G00510</name>
</gene>
<dbReference type="Proteomes" id="UP000321393">
    <property type="component" value="Unassembled WGS sequence"/>
</dbReference>
<dbReference type="InterPro" id="IPR021109">
    <property type="entry name" value="Peptidase_aspartic_dom_sf"/>
</dbReference>
<dbReference type="GO" id="GO:0004519">
    <property type="term" value="F:endonuclease activity"/>
    <property type="evidence" value="ECO:0007669"/>
    <property type="project" value="UniProtKB-KW"/>
</dbReference>
<evidence type="ECO:0000313" key="10">
    <source>
        <dbReference type="EMBL" id="KAA0067732.1"/>
    </source>
</evidence>
<dbReference type="InterPro" id="IPR043502">
    <property type="entry name" value="DNA/RNA_pol_sf"/>
</dbReference>
<dbReference type="Pfam" id="PF17917">
    <property type="entry name" value="RT_RNaseH"/>
    <property type="match status" value="1"/>
</dbReference>
<protein>
    <recommendedName>
        <fullName evidence="1">RNA-directed DNA polymerase</fullName>
        <ecNumber evidence="1">2.7.7.49</ecNumber>
    </recommendedName>
</protein>
<dbReference type="CDD" id="cd09274">
    <property type="entry name" value="RNase_HI_RT_Ty3"/>
    <property type="match status" value="1"/>
</dbReference>
<keyword evidence="2" id="KW-0808">Transferase</keyword>
<evidence type="ECO:0000313" key="11">
    <source>
        <dbReference type="Proteomes" id="UP000321393"/>
    </source>
</evidence>
<reference evidence="10 11" key="1">
    <citation type="submission" date="2019-08" db="EMBL/GenBank/DDBJ databases">
        <title>Draft genome sequences of two oriental melons (Cucumis melo L. var makuwa).</title>
        <authorList>
            <person name="Kwon S.-Y."/>
        </authorList>
    </citation>
    <scope>NUCLEOTIDE SEQUENCE [LARGE SCALE GENOMIC DNA]</scope>
    <source>
        <strain evidence="11">cv. SW 3</strain>
        <tissue evidence="10">Leaf</tissue>
    </source>
</reference>
<dbReference type="EMBL" id="SSTE01000369">
    <property type="protein sequence ID" value="KAA0067732.1"/>
    <property type="molecule type" value="Genomic_DNA"/>
</dbReference>
<dbReference type="EC" id="2.7.7.49" evidence="1"/>
<dbReference type="InterPro" id="IPR053134">
    <property type="entry name" value="RNA-dir_DNA_polymerase"/>
</dbReference>
<feature type="domain" description="Reverse transcriptase" evidence="8">
    <location>
        <begin position="220"/>
        <end position="379"/>
    </location>
</feature>
<evidence type="ECO:0000256" key="1">
    <source>
        <dbReference type="ARBA" id="ARBA00012493"/>
    </source>
</evidence>
<dbReference type="SUPFAM" id="SSF56672">
    <property type="entry name" value="DNA/RNA polymerases"/>
    <property type="match status" value="1"/>
</dbReference>
<sequence>MYVDTWINQKPTKSTMVDSGATHNFITEAEAKRLNLHWEKDAERMEAVNSAALPIIGLVKRTMIRVSTRTSGDPNAFGQMLGDHWIYSLCCTDRPSPARWIEMISAMQLKKGLPRDEPTFMTIPLNLSKNLGETVPKEILCALEKYRDVMSDSLPKFLPPRRMIDHEIELVPGAKPPAKNAYCMTPPELAELQKQLDELLNVGFIRPVKAPYGAPILFQKKKDGSLRLCIDYRALNKLTVCNKYPLPIITDLFDRLHGAKCFSKLDLRSGYYQVRIVEGDESKTTCVTRYGAFEFLINAICLTNASATFCMLMNQVFHEYLEKFVVVYLDDIVVYSTTMEEHRDHLHKVFQKLKENQLYVKREKCSFAQERINFLGHVIECGRIGMKEGKIANEHLIAYENRKLNAIEKRYTVSEKEMLAVVHCLRVWRQYLLGSSFVVKTDNSATCHFFTQPKLTSKQARWHEFLVEFNFEFEHKKGSSNQAADALSQKQEHAAICLIAHLRGSEIGGSVRDTLREFLQKDHLA</sequence>
<keyword evidence="7" id="KW-0695">RNA-directed DNA polymerase</keyword>
<dbReference type="GO" id="GO:0003964">
    <property type="term" value="F:RNA-directed DNA polymerase activity"/>
    <property type="evidence" value="ECO:0007669"/>
    <property type="project" value="UniProtKB-KW"/>
</dbReference>
<feature type="domain" description="Reverse transcriptase RNase H-like" evidence="9">
    <location>
        <begin position="387"/>
        <end position="469"/>
    </location>
</feature>
<dbReference type="CDD" id="cd00303">
    <property type="entry name" value="retropepsin_like"/>
    <property type="match status" value="1"/>
</dbReference>
<evidence type="ECO:0000256" key="4">
    <source>
        <dbReference type="ARBA" id="ARBA00022722"/>
    </source>
</evidence>
<keyword evidence="5" id="KW-0255">Endonuclease</keyword>
<evidence type="ECO:0000256" key="6">
    <source>
        <dbReference type="ARBA" id="ARBA00022801"/>
    </source>
</evidence>
<dbReference type="CDD" id="cd01647">
    <property type="entry name" value="RT_LTR"/>
    <property type="match status" value="1"/>
</dbReference>
<evidence type="ECO:0000256" key="2">
    <source>
        <dbReference type="ARBA" id="ARBA00022679"/>
    </source>
</evidence>
<proteinExistence type="predicted"/>
<evidence type="ECO:0000256" key="7">
    <source>
        <dbReference type="ARBA" id="ARBA00022918"/>
    </source>
</evidence>
<evidence type="ECO:0000259" key="9">
    <source>
        <dbReference type="Pfam" id="PF17917"/>
    </source>
</evidence>
<dbReference type="Gene3D" id="2.40.70.10">
    <property type="entry name" value="Acid Proteases"/>
    <property type="match status" value="1"/>
</dbReference>
<dbReference type="PANTHER" id="PTHR24559:SF436">
    <property type="entry name" value="RNA-DIRECTED DNA POLYMERASE HOMOLOG"/>
    <property type="match status" value="1"/>
</dbReference>
<dbReference type="Pfam" id="PF00078">
    <property type="entry name" value="RVT_1"/>
    <property type="match status" value="1"/>
</dbReference>